<dbReference type="PANTHER" id="PTHR43825:SF1">
    <property type="entry name" value="TRANSKETOLASE-LIKE PYRIMIDINE-BINDING DOMAIN-CONTAINING PROTEIN"/>
    <property type="match status" value="1"/>
</dbReference>
<dbReference type="KEGG" id="sgy:Sgly_3251"/>
<evidence type="ECO:0000256" key="3">
    <source>
        <dbReference type="ARBA" id="ARBA00022679"/>
    </source>
</evidence>
<keyword evidence="4" id="KW-0786">Thiamine pyrophosphate</keyword>
<evidence type="ECO:0000256" key="4">
    <source>
        <dbReference type="ARBA" id="ARBA00023052"/>
    </source>
</evidence>
<organism evidence="6 7">
    <name type="scientific">Syntrophobotulus glycolicus (strain DSM 8271 / FlGlyR)</name>
    <dbReference type="NCBI Taxonomy" id="645991"/>
    <lineage>
        <taxon>Bacteria</taxon>
        <taxon>Bacillati</taxon>
        <taxon>Bacillota</taxon>
        <taxon>Clostridia</taxon>
        <taxon>Eubacteriales</taxon>
        <taxon>Desulfitobacteriaceae</taxon>
        <taxon>Syntrophobotulus</taxon>
    </lineage>
</organism>
<dbReference type="InterPro" id="IPR033248">
    <property type="entry name" value="Transketolase_C"/>
</dbReference>
<keyword evidence="3 6" id="KW-0808">Transferase</keyword>
<feature type="domain" description="Transketolase-like pyrimidine-binding" evidence="5">
    <location>
        <begin position="5"/>
        <end position="170"/>
    </location>
</feature>
<dbReference type="InterPro" id="IPR029061">
    <property type="entry name" value="THDP-binding"/>
</dbReference>
<reference evidence="7" key="2">
    <citation type="submission" date="2011-02" db="EMBL/GenBank/DDBJ databases">
        <title>The complete genome of Syntrophobotulus glycolicus DSM 8271.</title>
        <authorList>
            <person name="Lucas S."/>
            <person name="Copeland A."/>
            <person name="Lapidus A."/>
            <person name="Bruce D."/>
            <person name="Goodwin L."/>
            <person name="Pitluck S."/>
            <person name="Kyrpides N."/>
            <person name="Mavromatis K."/>
            <person name="Pagani I."/>
            <person name="Ivanova N."/>
            <person name="Mikhailova N."/>
            <person name="Chertkov O."/>
            <person name="Held B."/>
            <person name="Detter J.C."/>
            <person name="Tapia R."/>
            <person name="Han C."/>
            <person name="Land M."/>
            <person name="Hauser L."/>
            <person name="Markowitz V."/>
            <person name="Cheng J.-F."/>
            <person name="Hugenholtz P."/>
            <person name="Woyke T."/>
            <person name="Wu D."/>
            <person name="Spring S."/>
            <person name="Schroeder M."/>
            <person name="Brambilla E."/>
            <person name="Klenk H.-P."/>
            <person name="Eisen J.A."/>
        </authorList>
    </citation>
    <scope>NUCLEOTIDE SEQUENCE [LARGE SCALE GENOMIC DNA]</scope>
    <source>
        <strain evidence="7">DSM 8271 / FlGlyR</strain>
    </source>
</reference>
<dbReference type="SUPFAM" id="SSF52518">
    <property type="entry name" value="Thiamin diphosphate-binding fold (THDP-binding)"/>
    <property type="match status" value="1"/>
</dbReference>
<dbReference type="eggNOG" id="COG3958">
    <property type="taxonomic scope" value="Bacteria"/>
</dbReference>
<reference evidence="6 7" key="1">
    <citation type="journal article" date="2011" name="Stand. Genomic Sci.">
        <title>Complete genome sequence of Syntrophobotulus glycolicus type strain (FlGlyR).</title>
        <authorList>
            <person name="Han C."/>
            <person name="Mwirichia R."/>
            <person name="Chertkov O."/>
            <person name="Held B."/>
            <person name="Lapidus A."/>
            <person name="Nolan M."/>
            <person name="Lucas S."/>
            <person name="Hammon N."/>
            <person name="Deshpande S."/>
            <person name="Cheng J.F."/>
            <person name="Tapia R."/>
            <person name="Goodwin L."/>
            <person name="Pitluck S."/>
            <person name="Huntemann M."/>
            <person name="Liolios K."/>
            <person name="Ivanova N."/>
            <person name="Pagani I."/>
            <person name="Mavromatis K."/>
            <person name="Ovchinikova G."/>
            <person name="Pati A."/>
            <person name="Chen A."/>
            <person name="Palaniappan K."/>
            <person name="Land M."/>
            <person name="Hauser L."/>
            <person name="Brambilla E.M."/>
            <person name="Rohde M."/>
            <person name="Spring S."/>
            <person name="Sikorski J."/>
            <person name="Goker M."/>
            <person name="Woyke T."/>
            <person name="Bristow J."/>
            <person name="Eisen J.A."/>
            <person name="Markowitz V."/>
            <person name="Hugenholtz P."/>
            <person name="Kyrpides N.C."/>
            <person name="Klenk H.P."/>
            <person name="Detter J.C."/>
        </authorList>
    </citation>
    <scope>NUCLEOTIDE SEQUENCE [LARGE SCALE GENOMIC DNA]</scope>
    <source>
        <strain evidence="7">DSM 8271 / FlGlyR</strain>
    </source>
</reference>
<dbReference type="EMBL" id="CP002547">
    <property type="protein sequence ID" value="ADY57515.1"/>
    <property type="molecule type" value="Genomic_DNA"/>
</dbReference>
<dbReference type="RefSeq" id="WP_013626240.1">
    <property type="nucleotide sequence ID" value="NC_015172.1"/>
</dbReference>
<dbReference type="CDD" id="cd07033">
    <property type="entry name" value="TPP_PYR_DXS_TK_like"/>
    <property type="match status" value="1"/>
</dbReference>
<evidence type="ECO:0000313" key="6">
    <source>
        <dbReference type="EMBL" id="ADY57515.1"/>
    </source>
</evidence>
<keyword evidence="7" id="KW-1185">Reference proteome</keyword>
<evidence type="ECO:0000256" key="2">
    <source>
        <dbReference type="ARBA" id="ARBA00007131"/>
    </source>
</evidence>
<evidence type="ECO:0000259" key="5">
    <source>
        <dbReference type="SMART" id="SM00861"/>
    </source>
</evidence>
<dbReference type="Proteomes" id="UP000007488">
    <property type="component" value="Chromosome"/>
</dbReference>
<dbReference type="AlphaFoldDB" id="F0T287"/>
<dbReference type="InterPro" id="IPR009014">
    <property type="entry name" value="Transketo_C/PFOR_II"/>
</dbReference>
<accession>F0T287</accession>
<dbReference type="SUPFAM" id="SSF52922">
    <property type="entry name" value="TK C-terminal domain-like"/>
    <property type="match status" value="1"/>
</dbReference>
<dbReference type="PANTHER" id="PTHR43825">
    <property type="entry name" value="PYRUVATE DEHYDROGENASE E1 COMPONENT"/>
    <property type="match status" value="1"/>
</dbReference>
<sequence>MTEKIATRDAYGKALVELGARSEQIVVLDADLSKSTKTADFAKVYPERFFNMGIAEQNLTGVAAGLAAAGKIPFASTFAIFATGRAFEQIRNSIAYPKLNVKIAATHAGISVGEDGASHQAVEDVALMRSVPNMTVLVPADATETREAVIAAANYHGPVYIRMGRLAVPVIFDGSYKFEIGKANVLKKGTDAAIIANGLMTAKALEAAEELAGEGILVTVVNCASVKPLDTDTIVTAAQETGAVVTAEEHNIIGGLGSAVAEVLGENCPVPIQRVGLKDTFGESGKPEELLIKYNLTKEAIIKAVKEVRTRKG</sequence>
<dbReference type="Pfam" id="PF02779">
    <property type="entry name" value="Transket_pyr"/>
    <property type="match status" value="1"/>
</dbReference>
<comment type="cofactor">
    <cofactor evidence="1">
        <name>thiamine diphosphate</name>
        <dbReference type="ChEBI" id="CHEBI:58937"/>
    </cofactor>
</comment>
<dbReference type="HOGENOM" id="CLU_009227_1_1_9"/>
<dbReference type="EC" id="2.2.1.1" evidence="6"/>
<dbReference type="Gene3D" id="3.40.50.970">
    <property type="match status" value="1"/>
</dbReference>
<dbReference type="OrthoDB" id="9803371at2"/>
<protein>
    <submittedName>
        <fullName evidence="6">Transketolase subunit B</fullName>
        <ecNumber evidence="6">2.2.1.1</ecNumber>
    </submittedName>
</protein>
<name>F0T287_SYNGF</name>
<dbReference type="Pfam" id="PF02780">
    <property type="entry name" value="Transketolase_C"/>
    <property type="match status" value="1"/>
</dbReference>
<dbReference type="InterPro" id="IPR051157">
    <property type="entry name" value="PDH/Transketolase"/>
</dbReference>
<evidence type="ECO:0000256" key="1">
    <source>
        <dbReference type="ARBA" id="ARBA00001964"/>
    </source>
</evidence>
<dbReference type="SMART" id="SM00861">
    <property type="entry name" value="Transket_pyr"/>
    <property type="match status" value="1"/>
</dbReference>
<dbReference type="InterPro" id="IPR020826">
    <property type="entry name" value="Transketolase_BS"/>
</dbReference>
<dbReference type="FunFam" id="3.40.50.970:FF:000129">
    <property type="entry name" value="Transketolase"/>
    <property type="match status" value="1"/>
</dbReference>
<dbReference type="STRING" id="645991.Sgly_3251"/>
<comment type="similarity">
    <text evidence="2">Belongs to the transketolase family.</text>
</comment>
<dbReference type="GO" id="GO:0004802">
    <property type="term" value="F:transketolase activity"/>
    <property type="evidence" value="ECO:0007669"/>
    <property type="project" value="UniProtKB-EC"/>
</dbReference>
<dbReference type="Gene3D" id="3.40.50.920">
    <property type="match status" value="1"/>
</dbReference>
<evidence type="ECO:0000313" key="7">
    <source>
        <dbReference type="Proteomes" id="UP000007488"/>
    </source>
</evidence>
<dbReference type="PROSITE" id="PS00802">
    <property type="entry name" value="TRANSKETOLASE_2"/>
    <property type="match status" value="1"/>
</dbReference>
<proteinExistence type="inferred from homology"/>
<gene>
    <name evidence="6" type="ordered locus">Sgly_3251</name>
</gene>
<dbReference type="InterPro" id="IPR005475">
    <property type="entry name" value="Transketolase-like_Pyr-bd"/>
</dbReference>